<dbReference type="Proteomes" id="UP000294225">
    <property type="component" value="Unassembled WGS sequence"/>
</dbReference>
<dbReference type="PANTHER" id="PTHR42980">
    <property type="entry name" value="2-OXOISOVALERATE DEHYDROGENASE SUBUNIT BETA-RELATED"/>
    <property type="match status" value="1"/>
</dbReference>
<dbReference type="Proteomes" id="UP000292385">
    <property type="component" value="Unassembled WGS sequence"/>
</dbReference>
<comment type="cofactor">
    <cofactor evidence="1">
        <name>thiamine diphosphate</name>
        <dbReference type="ChEBI" id="CHEBI:58937"/>
    </cofactor>
</comment>
<dbReference type="PANTHER" id="PTHR42980:SF1">
    <property type="entry name" value="2-OXOISOVALERATE DEHYDROGENASE SUBUNIT BETA, MITOCHONDRIAL"/>
    <property type="match status" value="1"/>
</dbReference>
<dbReference type="InterPro" id="IPR001017">
    <property type="entry name" value="DH_E1"/>
</dbReference>
<keyword evidence="9" id="KW-1185">Reference proteome</keyword>
<dbReference type="Pfam" id="PF02779">
    <property type="entry name" value="Transket_pyr"/>
    <property type="match status" value="1"/>
</dbReference>
<evidence type="ECO:0000313" key="8">
    <source>
        <dbReference type="EMBL" id="TCC29597.1"/>
    </source>
</evidence>
<evidence type="ECO:0000256" key="5">
    <source>
        <dbReference type="ARBA" id="ARBA00051911"/>
    </source>
</evidence>
<dbReference type="Gene3D" id="3.40.50.970">
    <property type="match status" value="2"/>
</dbReference>
<dbReference type="InterPro" id="IPR009014">
    <property type="entry name" value="Transketo_C/PFOR_II"/>
</dbReference>
<dbReference type="InterPro" id="IPR005475">
    <property type="entry name" value="Transketolase-like_Pyr-bd"/>
</dbReference>
<dbReference type="SUPFAM" id="SSF52518">
    <property type="entry name" value="Thiamin diphosphate-binding fold (THDP-binding)"/>
    <property type="match status" value="2"/>
</dbReference>
<evidence type="ECO:0000313" key="7">
    <source>
        <dbReference type="EMBL" id="TCC28036.1"/>
    </source>
</evidence>
<dbReference type="EMBL" id="SJKC01000009">
    <property type="protein sequence ID" value="TCC29597.1"/>
    <property type="molecule type" value="Genomic_DNA"/>
</dbReference>
<dbReference type="InterPro" id="IPR029061">
    <property type="entry name" value="THDP-binding"/>
</dbReference>
<accession>A0A4R0IB64</accession>
<feature type="domain" description="Transketolase-like pyrimidine-binding" evidence="6">
    <location>
        <begin position="372"/>
        <end position="553"/>
    </location>
</feature>
<evidence type="ECO:0000256" key="3">
    <source>
        <dbReference type="ARBA" id="ARBA00023002"/>
    </source>
</evidence>
<evidence type="ECO:0000256" key="2">
    <source>
        <dbReference type="ARBA" id="ARBA00022532"/>
    </source>
</evidence>
<dbReference type="Pfam" id="PF00676">
    <property type="entry name" value="E1_dh"/>
    <property type="match status" value="1"/>
</dbReference>
<dbReference type="Gene3D" id="3.40.50.920">
    <property type="match status" value="1"/>
</dbReference>
<dbReference type="AlphaFoldDB" id="A0A4R0IB64"/>
<dbReference type="SUPFAM" id="SSF52922">
    <property type="entry name" value="TK C-terminal domain-like"/>
    <property type="match status" value="1"/>
</dbReference>
<dbReference type="EMBL" id="SJJY01000001">
    <property type="protein sequence ID" value="TCC28036.1"/>
    <property type="molecule type" value="Genomic_DNA"/>
</dbReference>
<sequence length="699" mass="74754">MDEMRTFAERVRGLAPAPWEHDAELLRGLYDAQLGSRHADLAARWMQSQGTGFYTIGSAGHEGNAAVAAALEPTDPALLHYRSGAFYLTRAAQCGSKEGLRDILLGVAAATTEPIAGGRHKVFGRHELSVIPQTSTIASHLPRAMGVAFSMNRSAKLGVPSPWPSDAIVVTSFGDASANHSTATGAINAALHASYQGLPMPLLLVCEDNGIGISVRTPDGWIRQAYGSRPGLRYFDADGTDLDAALSMAREAATFVRRNRRPAFLRLRTVRLLGHAGSDVETAYRSPAELAADEELDPLLGTARYLLGAGYTADEIIELYDEKHAEALRIAAEVAGLPQLTSPEVVAAPLRFPSSDAVAAALPQRTPAAEPLTLSQSINRALSDVLASYPEAMVFGEDVGRKGGVYGVTRGLQKAFGPPRVFDTLLDEQSILGLALGAGVSGLLPIPEIQYLAYLHNAEDQLRGEAASLKFFSQEQYANPMVLRIAGYGYQKGFGGHFHNDDAIGVLRDIPGIVIASPSRPDDAAAMLQACTAAARSSGTVSVFLEPIALYHRRDLYQDGDEQWLAPYPSEPVPIGRGRTYGDGTELTVVTFGNGVPMSLRVAERVSGIRVLDLRWLAPLPVEDLLREANITGRVLVADETRRSGGVSEGVLATLIDHGYTGRMARVTSYDSYVPLGAAAHDVLLSEQTIETAARELLS</sequence>
<keyword evidence="4" id="KW-0786">Thiamine pyrophosphate</keyword>
<proteinExistence type="predicted"/>
<gene>
    <name evidence="7" type="ORF">E0H58_08945</name>
    <name evidence="8" type="ORF">E0H92_42010</name>
</gene>
<protein>
    <submittedName>
        <fullName evidence="8">MFS transporter</fullName>
    </submittedName>
</protein>
<comment type="catalytic activity">
    <reaction evidence="5">
        <text>N(6)-[(R)-lipoyl]-L-lysyl-[protein] + 2-oxoglutarate + H(+) = N(6)-[(R)-S(8)-succinyldihydrolipoyl]-L-lysyl-[protein] + CO2</text>
        <dbReference type="Rhea" id="RHEA:12188"/>
        <dbReference type="Rhea" id="RHEA-COMP:10474"/>
        <dbReference type="Rhea" id="RHEA-COMP:20092"/>
        <dbReference type="ChEBI" id="CHEBI:15378"/>
        <dbReference type="ChEBI" id="CHEBI:16526"/>
        <dbReference type="ChEBI" id="CHEBI:16810"/>
        <dbReference type="ChEBI" id="CHEBI:83099"/>
        <dbReference type="ChEBI" id="CHEBI:83120"/>
        <dbReference type="EC" id="1.2.4.2"/>
    </reaction>
</comment>
<dbReference type="SMART" id="SM00861">
    <property type="entry name" value="Transket_pyr"/>
    <property type="match status" value="1"/>
</dbReference>
<dbReference type="GO" id="GO:0004591">
    <property type="term" value="F:oxoglutarate dehydrogenase (succinyl-transferring) activity"/>
    <property type="evidence" value="ECO:0007669"/>
    <property type="project" value="UniProtKB-EC"/>
</dbReference>
<keyword evidence="3" id="KW-0560">Oxidoreductase</keyword>
<dbReference type="GO" id="GO:0007584">
    <property type="term" value="P:response to nutrient"/>
    <property type="evidence" value="ECO:0007669"/>
    <property type="project" value="TreeGrafter"/>
</dbReference>
<evidence type="ECO:0000313" key="10">
    <source>
        <dbReference type="Proteomes" id="UP000294225"/>
    </source>
</evidence>
<dbReference type="InterPro" id="IPR033248">
    <property type="entry name" value="Transketolase_C"/>
</dbReference>
<keyword evidence="2" id="KW-0816">Tricarboxylic acid cycle</keyword>
<dbReference type="GO" id="GO:0009083">
    <property type="term" value="P:branched-chain amino acid catabolic process"/>
    <property type="evidence" value="ECO:0007669"/>
    <property type="project" value="TreeGrafter"/>
</dbReference>
<evidence type="ECO:0000256" key="4">
    <source>
        <dbReference type="ARBA" id="ARBA00023052"/>
    </source>
</evidence>
<evidence type="ECO:0000259" key="6">
    <source>
        <dbReference type="SMART" id="SM00861"/>
    </source>
</evidence>
<name>A0A4R0IB64_9ACTN</name>
<evidence type="ECO:0000313" key="9">
    <source>
        <dbReference type="Proteomes" id="UP000292385"/>
    </source>
</evidence>
<dbReference type="GO" id="GO:0006099">
    <property type="term" value="P:tricarboxylic acid cycle"/>
    <property type="evidence" value="ECO:0007669"/>
    <property type="project" value="UniProtKB-KW"/>
</dbReference>
<dbReference type="GO" id="GO:0000287">
    <property type="term" value="F:magnesium ion binding"/>
    <property type="evidence" value="ECO:0007669"/>
    <property type="project" value="UniProtKB-ARBA"/>
</dbReference>
<reference evidence="9 10" key="1">
    <citation type="submission" date="2019-02" db="EMBL/GenBank/DDBJ databases">
        <title>Kribbella capetownensis sp. nov. and Kribbella speibonae sp. nov., isolated from soil.</title>
        <authorList>
            <person name="Curtis S.M."/>
            <person name="Norton I."/>
            <person name="Everest G.J."/>
            <person name="Meyers P.R."/>
        </authorList>
    </citation>
    <scope>NUCLEOTIDE SEQUENCE [LARGE SCALE GENOMIC DNA]</scope>
    <source>
        <strain evidence="7 9">SK5</strain>
        <strain evidence="8 10">YM55</strain>
    </source>
</reference>
<organism evidence="8 10">
    <name type="scientific">Kribbella speibonae</name>
    <dbReference type="NCBI Taxonomy" id="1572660"/>
    <lineage>
        <taxon>Bacteria</taxon>
        <taxon>Bacillati</taxon>
        <taxon>Actinomycetota</taxon>
        <taxon>Actinomycetes</taxon>
        <taxon>Propionibacteriales</taxon>
        <taxon>Kribbellaceae</taxon>
        <taxon>Kribbella</taxon>
    </lineage>
</organism>
<comment type="caution">
    <text evidence="8">The sequence shown here is derived from an EMBL/GenBank/DDBJ whole genome shotgun (WGS) entry which is preliminary data.</text>
</comment>
<evidence type="ECO:0000256" key="1">
    <source>
        <dbReference type="ARBA" id="ARBA00001964"/>
    </source>
</evidence>
<dbReference type="Pfam" id="PF02780">
    <property type="entry name" value="Transketolase_C"/>
    <property type="match status" value="1"/>
</dbReference>